<feature type="chain" id="PRO_5038513641" evidence="1">
    <location>
        <begin position="21"/>
        <end position="42"/>
    </location>
</feature>
<name>A0A8B5YFA2_BACLI</name>
<protein>
    <submittedName>
        <fullName evidence="2">Uncharacterized protein</fullName>
    </submittedName>
</protein>
<gene>
    <name evidence="2" type="ORF">CHCC16736_0666</name>
</gene>
<dbReference type="AlphaFoldDB" id="A0A8B5YFA2"/>
<organism evidence="2 3">
    <name type="scientific">Bacillus licheniformis</name>
    <dbReference type="NCBI Taxonomy" id="1402"/>
    <lineage>
        <taxon>Bacteria</taxon>
        <taxon>Bacillati</taxon>
        <taxon>Bacillota</taxon>
        <taxon>Bacilli</taxon>
        <taxon>Bacillales</taxon>
        <taxon>Bacillaceae</taxon>
        <taxon>Bacillus</taxon>
    </lineage>
</organism>
<dbReference type="Proteomes" id="UP000435910">
    <property type="component" value="Unassembled WGS sequence"/>
</dbReference>
<accession>A0A8B5YFA2</accession>
<dbReference type="GeneID" id="92860147"/>
<dbReference type="RefSeq" id="WP_003184681.1">
    <property type="nucleotide sequence ID" value="NZ_BEXU01000021.1"/>
</dbReference>
<evidence type="ECO:0000313" key="3">
    <source>
        <dbReference type="Proteomes" id="UP000435910"/>
    </source>
</evidence>
<sequence>MKKVLLAVFVLGTVFSFSFANHAPEAASQSNEILLASRGAGG</sequence>
<evidence type="ECO:0000313" key="2">
    <source>
        <dbReference type="EMBL" id="TWL31498.1"/>
    </source>
</evidence>
<dbReference type="EMBL" id="NILC01000010">
    <property type="protein sequence ID" value="TWL31498.1"/>
    <property type="molecule type" value="Genomic_DNA"/>
</dbReference>
<reference evidence="2 3" key="1">
    <citation type="submission" date="2019-06" db="EMBL/GenBank/DDBJ databases">
        <title>Genome sequence analysis of &gt;100 Bacillus licheniformis strains suggests intrinsic resistance to this species.</title>
        <authorList>
            <person name="Wels M."/>
            <person name="Siezen R.J."/>
            <person name="Johansen E."/>
            <person name="Stuer-Lauridsen B."/>
            <person name="Bjerre K."/>
            <person name="Nielsen B.K.K."/>
        </authorList>
    </citation>
    <scope>NUCLEOTIDE SEQUENCE [LARGE SCALE GENOMIC DNA]</scope>
    <source>
        <strain evidence="2 3">BAC-16736</strain>
    </source>
</reference>
<evidence type="ECO:0000256" key="1">
    <source>
        <dbReference type="SAM" id="SignalP"/>
    </source>
</evidence>
<feature type="signal peptide" evidence="1">
    <location>
        <begin position="1"/>
        <end position="20"/>
    </location>
</feature>
<keyword evidence="1" id="KW-0732">Signal</keyword>
<proteinExistence type="predicted"/>
<comment type="caution">
    <text evidence="2">The sequence shown here is derived from an EMBL/GenBank/DDBJ whole genome shotgun (WGS) entry which is preliminary data.</text>
</comment>